<evidence type="ECO:0000256" key="6">
    <source>
        <dbReference type="SAM" id="SignalP"/>
    </source>
</evidence>
<accession>A0A2P7RDM3</accession>
<dbReference type="PANTHER" id="PTHR38776:SF1">
    <property type="entry name" value="MLTA-INTERACTING PROTEIN-RELATED"/>
    <property type="match status" value="1"/>
</dbReference>
<keyword evidence="5" id="KW-0998">Cell outer membrane</keyword>
<comment type="subcellular location">
    <subcellularLocation>
        <location evidence="1">Cell outer membrane</location>
    </subcellularLocation>
</comment>
<organism evidence="7 8">
    <name type="scientific">Zobellella taiwanensis</name>
    <dbReference type="NCBI Taxonomy" id="347535"/>
    <lineage>
        <taxon>Bacteria</taxon>
        <taxon>Pseudomonadati</taxon>
        <taxon>Pseudomonadota</taxon>
        <taxon>Gammaproteobacteria</taxon>
        <taxon>Aeromonadales</taxon>
        <taxon>Aeromonadaceae</taxon>
        <taxon>Zobellella</taxon>
    </lineage>
</organism>
<dbReference type="GO" id="GO:0009279">
    <property type="term" value="C:cell outer membrane"/>
    <property type="evidence" value="ECO:0007669"/>
    <property type="project" value="UniProtKB-SubCell"/>
</dbReference>
<dbReference type="AlphaFoldDB" id="A0A2P7RDM3"/>
<evidence type="ECO:0000256" key="2">
    <source>
        <dbReference type="ARBA" id="ARBA00005722"/>
    </source>
</evidence>
<dbReference type="RefSeq" id="WP_106451744.1">
    <property type="nucleotide sequence ID" value="NZ_PXYH01000001.1"/>
</dbReference>
<feature type="signal peptide" evidence="6">
    <location>
        <begin position="1"/>
        <end position="22"/>
    </location>
</feature>
<reference evidence="7 8" key="1">
    <citation type="submission" date="2018-03" db="EMBL/GenBank/DDBJ databases">
        <title>The draft genome of Zobellella taiwanensis JCM 13381.</title>
        <authorList>
            <person name="Liu L."/>
            <person name="Li L."/>
            <person name="Wang T."/>
            <person name="Zhang X."/>
            <person name="Liang L."/>
        </authorList>
    </citation>
    <scope>NUCLEOTIDE SEQUENCE [LARGE SCALE GENOMIC DNA]</scope>
    <source>
        <strain evidence="7 8">JCM 13381</strain>
    </source>
</reference>
<dbReference type="Proteomes" id="UP000242181">
    <property type="component" value="Unassembled WGS sequence"/>
</dbReference>
<name>A0A2P7RDM3_9GAMM</name>
<comment type="caution">
    <text evidence="7">The sequence shown here is derived from an EMBL/GenBank/DDBJ whole genome shotgun (WGS) entry which is preliminary data.</text>
</comment>
<evidence type="ECO:0000256" key="4">
    <source>
        <dbReference type="ARBA" id="ARBA00023136"/>
    </source>
</evidence>
<keyword evidence="8" id="KW-1185">Reference proteome</keyword>
<dbReference type="OrthoDB" id="8741240at2"/>
<dbReference type="PANTHER" id="PTHR38776">
    <property type="entry name" value="MLTA-INTERACTING PROTEIN-RELATED"/>
    <property type="match status" value="1"/>
</dbReference>
<dbReference type="EMBL" id="PXYH01000001">
    <property type="protein sequence ID" value="PSJ48290.1"/>
    <property type="molecule type" value="Genomic_DNA"/>
</dbReference>
<dbReference type="Pfam" id="PF06629">
    <property type="entry name" value="MipA"/>
    <property type="match status" value="1"/>
</dbReference>
<evidence type="ECO:0000313" key="7">
    <source>
        <dbReference type="EMBL" id="PSJ48290.1"/>
    </source>
</evidence>
<comment type="similarity">
    <text evidence="2">Belongs to the MipA/OmpV family.</text>
</comment>
<protein>
    <submittedName>
        <fullName evidence="7">MipA/OmpV family protein</fullName>
    </submittedName>
</protein>
<keyword evidence="4" id="KW-0472">Membrane</keyword>
<sequence length="252" mass="27796">MSRPSLYSLTALLPLLAAPAMAQQQWSGSVGAAALLMPDYLGSDDYDSRLLPDVNLRYGDLFYLNWREGLGWNLIQQPNWSLSPYIGYLPGRDNTGDLRRFDKVDESLSAGLRASYRQGPWRYVLEAETPFSGDVDGYQISFRASWYENIAPDWRAGFGPSLTYSSADWTRSLFGVSASDAARSGLDRYRPDDGYWRLGLSGSVNYRFAPDWSVTGLAGVTRLTGDASDSPIVAELGDATQAIGGVVLSYHF</sequence>
<dbReference type="InterPro" id="IPR010583">
    <property type="entry name" value="MipA"/>
</dbReference>
<feature type="chain" id="PRO_5015135803" evidence="6">
    <location>
        <begin position="23"/>
        <end position="252"/>
    </location>
</feature>
<proteinExistence type="inferred from homology"/>
<evidence type="ECO:0000256" key="5">
    <source>
        <dbReference type="ARBA" id="ARBA00023237"/>
    </source>
</evidence>
<keyword evidence="3 6" id="KW-0732">Signal</keyword>
<evidence type="ECO:0000256" key="3">
    <source>
        <dbReference type="ARBA" id="ARBA00022729"/>
    </source>
</evidence>
<gene>
    <name evidence="7" type="ORF">C7I36_00240</name>
</gene>
<evidence type="ECO:0000256" key="1">
    <source>
        <dbReference type="ARBA" id="ARBA00004442"/>
    </source>
</evidence>
<evidence type="ECO:0000313" key="8">
    <source>
        <dbReference type="Proteomes" id="UP000242181"/>
    </source>
</evidence>